<evidence type="ECO:0000313" key="1">
    <source>
        <dbReference type="EMBL" id="KAH9528096.1"/>
    </source>
</evidence>
<dbReference type="EMBL" id="ASGP02000001">
    <property type="protein sequence ID" value="KAH9528096.1"/>
    <property type="molecule type" value="Genomic_DNA"/>
</dbReference>
<evidence type="ECO:0000313" key="2">
    <source>
        <dbReference type="Proteomes" id="UP000790347"/>
    </source>
</evidence>
<reference evidence="1" key="1">
    <citation type="submission" date="2013-05" db="EMBL/GenBank/DDBJ databases">
        <authorList>
            <person name="Yim A.K.Y."/>
            <person name="Chan T.F."/>
            <person name="Ji K.M."/>
            <person name="Liu X.Y."/>
            <person name="Zhou J.W."/>
            <person name="Li R.Q."/>
            <person name="Yang K.Y."/>
            <person name="Li J."/>
            <person name="Li M."/>
            <person name="Law P.T.W."/>
            <person name="Wu Y.L."/>
            <person name="Cai Z.L."/>
            <person name="Qin H."/>
            <person name="Bao Y."/>
            <person name="Leung R.K.K."/>
            <person name="Ng P.K.S."/>
            <person name="Zou J."/>
            <person name="Zhong X.J."/>
            <person name="Ran P.X."/>
            <person name="Zhong N.S."/>
            <person name="Liu Z.G."/>
            <person name="Tsui S.K.W."/>
        </authorList>
    </citation>
    <scope>NUCLEOTIDE SEQUENCE</scope>
    <source>
        <strain evidence="1">Derf</strain>
        <tissue evidence="1">Whole organism</tissue>
    </source>
</reference>
<keyword evidence="2" id="KW-1185">Reference proteome</keyword>
<accession>A0A922ID11</accession>
<name>A0A922ID11_DERFA</name>
<proteinExistence type="predicted"/>
<protein>
    <submittedName>
        <fullName evidence="1">Uncharacterized protein</fullName>
    </submittedName>
</protein>
<dbReference type="AlphaFoldDB" id="A0A922ID11"/>
<sequence length="68" mass="8136">MYNNAIYWSQPNIMNDLFIHRRRRRLKLEIRSIKTVKKKCLNYITSPFESDSCSCPCSFPHIIIIIAF</sequence>
<reference evidence="1" key="2">
    <citation type="journal article" date="2022" name="Res Sq">
        <title>Comparative Genomics Reveals Insights into the Divergent Evolution of Astigmatic Mites and Household Pest Adaptations.</title>
        <authorList>
            <person name="Xiong Q."/>
            <person name="Wan A.T.-Y."/>
            <person name="Liu X.-Y."/>
            <person name="Fung C.S.-H."/>
            <person name="Xiao X."/>
            <person name="Malainual N."/>
            <person name="Hou J."/>
            <person name="Wang L."/>
            <person name="Wang M."/>
            <person name="Yang K."/>
            <person name="Cui Y."/>
            <person name="Leung E."/>
            <person name="Nong W."/>
            <person name="Shin S.-K."/>
            <person name="Au S."/>
            <person name="Jeong K.Y."/>
            <person name="Chew F.T."/>
            <person name="Hui J."/>
            <person name="Leung T.F."/>
            <person name="Tungtrongchitr A."/>
            <person name="Zhong N."/>
            <person name="Liu Z."/>
            <person name="Tsui S."/>
        </authorList>
    </citation>
    <scope>NUCLEOTIDE SEQUENCE</scope>
    <source>
        <strain evidence="1">Derf</strain>
        <tissue evidence="1">Whole organism</tissue>
    </source>
</reference>
<dbReference type="Proteomes" id="UP000790347">
    <property type="component" value="Unassembled WGS sequence"/>
</dbReference>
<organism evidence="1 2">
    <name type="scientific">Dermatophagoides farinae</name>
    <name type="common">American house dust mite</name>
    <dbReference type="NCBI Taxonomy" id="6954"/>
    <lineage>
        <taxon>Eukaryota</taxon>
        <taxon>Metazoa</taxon>
        <taxon>Ecdysozoa</taxon>
        <taxon>Arthropoda</taxon>
        <taxon>Chelicerata</taxon>
        <taxon>Arachnida</taxon>
        <taxon>Acari</taxon>
        <taxon>Acariformes</taxon>
        <taxon>Sarcoptiformes</taxon>
        <taxon>Astigmata</taxon>
        <taxon>Psoroptidia</taxon>
        <taxon>Analgoidea</taxon>
        <taxon>Pyroglyphidae</taxon>
        <taxon>Dermatophagoidinae</taxon>
        <taxon>Dermatophagoides</taxon>
    </lineage>
</organism>
<comment type="caution">
    <text evidence="1">The sequence shown here is derived from an EMBL/GenBank/DDBJ whole genome shotgun (WGS) entry which is preliminary data.</text>
</comment>
<gene>
    <name evidence="1" type="ORF">DERF_002067</name>
</gene>